<dbReference type="InterPro" id="IPR009282">
    <property type="entry name" value="DUF937"/>
</dbReference>
<dbReference type="RefSeq" id="WP_162425338.1">
    <property type="nucleotide sequence ID" value="NZ_WVIE01000041.1"/>
</dbReference>
<dbReference type="Pfam" id="PF06078">
    <property type="entry name" value="DUF937"/>
    <property type="match status" value="1"/>
</dbReference>
<protein>
    <submittedName>
        <fullName evidence="1">DUF937 domain-containing protein</fullName>
    </submittedName>
</protein>
<keyword evidence="2" id="KW-1185">Reference proteome</keyword>
<dbReference type="AlphaFoldDB" id="A0A8J8CKF1"/>
<proteinExistence type="predicted"/>
<name>A0A8J8CKF1_9CYAN</name>
<comment type="caution">
    <text evidence="1">The sequence shown here is derived from an EMBL/GenBank/DDBJ whole genome shotgun (WGS) entry which is preliminary data.</text>
</comment>
<organism evidence="1 2">
    <name type="scientific">Myxacorys almedinensis A</name>
    <dbReference type="NCBI Taxonomy" id="2690445"/>
    <lineage>
        <taxon>Bacteria</taxon>
        <taxon>Bacillati</taxon>
        <taxon>Cyanobacteriota</taxon>
        <taxon>Cyanophyceae</taxon>
        <taxon>Leptolyngbyales</taxon>
        <taxon>Leptolyngbyaceae</taxon>
        <taxon>Myxacorys</taxon>
        <taxon>Myxacorys almedinensis</taxon>
    </lineage>
</organism>
<sequence>MSLFDQILGAVSNPQQQASTDQLGSILGVAQQVAGSHGIDGNATQAIMSVLGGHVRSALQNQQGNNPQDLVNQFAGLGNNPQAVQSLFPGGQQQQVAQDISQRTGFNTNTIVSMLPVLVPLALNLLKTGSATQSASQAGNPVLNAFLDSNQDGKVDLGDAMGLAGQFLNQRR</sequence>
<dbReference type="EMBL" id="WVIE01000041">
    <property type="protein sequence ID" value="NDJ19818.1"/>
    <property type="molecule type" value="Genomic_DNA"/>
</dbReference>
<evidence type="ECO:0000313" key="1">
    <source>
        <dbReference type="EMBL" id="NDJ19818.1"/>
    </source>
</evidence>
<reference evidence="1" key="1">
    <citation type="submission" date="2019-12" db="EMBL/GenBank/DDBJ databases">
        <title>High-Quality draft genome sequences of three cyanobacteria isolated from the limestone walls of the Old Cathedral of Coimbra.</title>
        <authorList>
            <person name="Tiago I."/>
            <person name="Soares F."/>
            <person name="Portugal A."/>
        </authorList>
    </citation>
    <scope>NUCLEOTIDE SEQUENCE</scope>
    <source>
        <strain evidence="1">A</strain>
    </source>
</reference>
<gene>
    <name evidence="1" type="ORF">GS601_21430</name>
</gene>
<evidence type="ECO:0000313" key="2">
    <source>
        <dbReference type="Proteomes" id="UP000646053"/>
    </source>
</evidence>
<dbReference type="Proteomes" id="UP000646053">
    <property type="component" value="Unassembled WGS sequence"/>
</dbReference>
<accession>A0A8J8CKF1</accession>